<evidence type="ECO:0000256" key="2">
    <source>
        <dbReference type="ARBA" id="ARBA00010944"/>
    </source>
</evidence>
<name>A0ABS8D976_9NEIS</name>
<evidence type="ECO:0000256" key="5">
    <source>
        <dbReference type="ARBA" id="ARBA00048200"/>
    </source>
</evidence>
<comment type="caution">
    <text evidence="8">The sequence shown here is derived from an EMBL/GenBank/DDBJ whole genome shotgun (WGS) entry which is preliminary data.</text>
</comment>
<keyword evidence="9" id="KW-1185">Reference proteome</keyword>
<feature type="domain" description="RmlD-like substrate binding" evidence="7">
    <location>
        <begin position="6"/>
        <end position="294"/>
    </location>
</feature>
<dbReference type="GO" id="GO:0008831">
    <property type="term" value="F:dTDP-4-dehydrorhamnose reductase activity"/>
    <property type="evidence" value="ECO:0007669"/>
    <property type="project" value="UniProtKB-EC"/>
</dbReference>
<protein>
    <recommendedName>
        <fullName evidence="4 6">dTDP-4-dehydrorhamnose reductase</fullName>
        <ecNumber evidence="3 6">1.1.1.133</ecNumber>
    </recommendedName>
</protein>
<dbReference type="NCBIfam" id="TIGR01214">
    <property type="entry name" value="rmlD"/>
    <property type="match status" value="1"/>
</dbReference>
<dbReference type="InterPro" id="IPR036291">
    <property type="entry name" value="NAD(P)-bd_dom_sf"/>
</dbReference>
<gene>
    <name evidence="8" type="primary">rfbD</name>
    <name evidence="8" type="ORF">LIN78_14525</name>
</gene>
<comment type="catalytic activity">
    <reaction evidence="5 6">
        <text>dTDP-beta-L-rhamnose + NADP(+) = dTDP-4-dehydro-beta-L-rhamnose + NADPH + H(+)</text>
        <dbReference type="Rhea" id="RHEA:21796"/>
        <dbReference type="ChEBI" id="CHEBI:15378"/>
        <dbReference type="ChEBI" id="CHEBI:57510"/>
        <dbReference type="ChEBI" id="CHEBI:57783"/>
        <dbReference type="ChEBI" id="CHEBI:58349"/>
        <dbReference type="ChEBI" id="CHEBI:62830"/>
        <dbReference type="EC" id="1.1.1.133"/>
    </reaction>
</comment>
<evidence type="ECO:0000313" key="9">
    <source>
        <dbReference type="Proteomes" id="UP001165395"/>
    </source>
</evidence>
<evidence type="ECO:0000256" key="4">
    <source>
        <dbReference type="ARBA" id="ARBA00017099"/>
    </source>
</evidence>
<evidence type="ECO:0000313" key="8">
    <source>
        <dbReference type="EMBL" id="MCB6184761.1"/>
    </source>
</evidence>
<dbReference type="Gene3D" id="3.90.25.10">
    <property type="entry name" value="UDP-galactose 4-epimerase, domain 1"/>
    <property type="match status" value="1"/>
</dbReference>
<comment type="cofactor">
    <cofactor evidence="6">
        <name>Mg(2+)</name>
        <dbReference type="ChEBI" id="CHEBI:18420"/>
    </cofactor>
    <text evidence="6">Binds 1 Mg(2+) ion per monomer.</text>
</comment>
<evidence type="ECO:0000256" key="3">
    <source>
        <dbReference type="ARBA" id="ARBA00012929"/>
    </source>
</evidence>
<dbReference type="NCBIfam" id="NF007440">
    <property type="entry name" value="PRK09987.1"/>
    <property type="match status" value="1"/>
</dbReference>
<dbReference type="SUPFAM" id="SSF51735">
    <property type="entry name" value="NAD(P)-binding Rossmann-fold domains"/>
    <property type="match status" value="1"/>
</dbReference>
<dbReference type="CDD" id="cd05254">
    <property type="entry name" value="dTDP_HR_like_SDR_e"/>
    <property type="match status" value="1"/>
</dbReference>
<sequence length="303" mass="32632">MATKPKLLILGANGQVGFELKRAMALHGVVTVADRARADFTQPDALANYVVSVSPDVIINAAAYTAVDKAESDVETAHLVNASAVGKLADVAKQLDALLIHYSTDYVFAGTGNLPYQESDPIAPANVYGQTKAEGEVAIRQAGCKHLIFRTSWVYGVHGGNFLKTMLRLAKERESLSVVADQIGAPTSAALIADVTAMVVHQYMQADPTSFSYGIYHLVPSGQTNWHAYAKLAIQTALHAGWPVKVDPDNIQPIPTSAYPVPAKRPAWSVMSNQKLAHTFGLTLPDWQSQVTETTRLIVELAK</sequence>
<proteinExistence type="inferred from homology"/>
<dbReference type="PANTHER" id="PTHR10491">
    <property type="entry name" value="DTDP-4-DEHYDRORHAMNOSE REDUCTASE"/>
    <property type="match status" value="1"/>
</dbReference>
<dbReference type="PANTHER" id="PTHR10491:SF4">
    <property type="entry name" value="METHIONINE ADENOSYLTRANSFERASE 2 SUBUNIT BETA"/>
    <property type="match status" value="1"/>
</dbReference>
<dbReference type="Proteomes" id="UP001165395">
    <property type="component" value="Unassembled WGS sequence"/>
</dbReference>
<dbReference type="RefSeq" id="WP_227181582.1">
    <property type="nucleotide sequence ID" value="NZ_JAJBZT010000009.1"/>
</dbReference>
<dbReference type="EC" id="1.1.1.133" evidence="3 6"/>
<evidence type="ECO:0000259" key="7">
    <source>
        <dbReference type="Pfam" id="PF04321"/>
    </source>
</evidence>
<comment type="pathway">
    <text evidence="1 6">Carbohydrate biosynthesis; dTDP-L-rhamnose biosynthesis.</text>
</comment>
<dbReference type="InterPro" id="IPR005913">
    <property type="entry name" value="dTDP_dehydrorham_reduct"/>
</dbReference>
<dbReference type="Pfam" id="PF04321">
    <property type="entry name" value="RmlD_sub_bind"/>
    <property type="match status" value="1"/>
</dbReference>
<comment type="function">
    <text evidence="6">Catalyzes the reduction of dTDP-6-deoxy-L-lyxo-4-hexulose to yield dTDP-L-rhamnose.</text>
</comment>
<dbReference type="Gene3D" id="3.40.50.720">
    <property type="entry name" value="NAD(P)-binding Rossmann-like Domain"/>
    <property type="match status" value="1"/>
</dbReference>
<accession>A0ABS8D976</accession>
<organism evidence="8 9">
    <name type="scientific">Leeia speluncae</name>
    <dbReference type="NCBI Taxonomy" id="2884804"/>
    <lineage>
        <taxon>Bacteria</taxon>
        <taxon>Pseudomonadati</taxon>
        <taxon>Pseudomonadota</taxon>
        <taxon>Betaproteobacteria</taxon>
        <taxon>Neisseriales</taxon>
        <taxon>Leeiaceae</taxon>
        <taxon>Leeia</taxon>
    </lineage>
</organism>
<keyword evidence="6" id="KW-0521">NADP</keyword>
<evidence type="ECO:0000256" key="1">
    <source>
        <dbReference type="ARBA" id="ARBA00004781"/>
    </source>
</evidence>
<keyword evidence="6 8" id="KW-0560">Oxidoreductase</keyword>
<reference evidence="8" key="1">
    <citation type="submission" date="2021-10" db="EMBL/GenBank/DDBJ databases">
        <title>The complete genome sequence of Leeia sp. TBRC 13508.</title>
        <authorList>
            <person name="Charoenyingcharoen P."/>
            <person name="Yukphan P."/>
        </authorList>
    </citation>
    <scope>NUCLEOTIDE SEQUENCE</scope>
    <source>
        <strain evidence="8">TBRC 13508</strain>
    </source>
</reference>
<comment type="similarity">
    <text evidence="2 6">Belongs to the dTDP-4-dehydrorhamnose reductase family.</text>
</comment>
<dbReference type="EMBL" id="JAJBZT010000009">
    <property type="protein sequence ID" value="MCB6184761.1"/>
    <property type="molecule type" value="Genomic_DNA"/>
</dbReference>
<evidence type="ECO:0000256" key="6">
    <source>
        <dbReference type="RuleBase" id="RU364082"/>
    </source>
</evidence>
<dbReference type="InterPro" id="IPR029903">
    <property type="entry name" value="RmlD-like-bd"/>
</dbReference>